<reference evidence="2 3" key="1">
    <citation type="journal article" date="2013" name="BMC Genomics">
        <title>The genome and transcriptome of the pine saprophyte Ophiostoma piceae, and a comparison with the bark beetle-associated pine pathogen Grosmannia clavigera.</title>
        <authorList>
            <person name="Haridas S."/>
            <person name="Wang Y."/>
            <person name="Lim L."/>
            <person name="Massoumi Alamouti S."/>
            <person name="Jackman S."/>
            <person name="Docking R."/>
            <person name="Robertson G."/>
            <person name="Birol I."/>
            <person name="Bohlmann J."/>
            <person name="Breuil C."/>
        </authorList>
    </citation>
    <scope>NUCLEOTIDE SEQUENCE [LARGE SCALE GENOMIC DNA]</scope>
    <source>
        <strain evidence="2 3">UAMH 11346</strain>
    </source>
</reference>
<proteinExistence type="predicted"/>
<feature type="signal peptide" evidence="1">
    <location>
        <begin position="1"/>
        <end position="15"/>
    </location>
</feature>
<accession>S3C4N7</accession>
<evidence type="ECO:0000313" key="2">
    <source>
        <dbReference type="EMBL" id="EPE07752.1"/>
    </source>
</evidence>
<dbReference type="AlphaFoldDB" id="S3C4N7"/>
<protein>
    <submittedName>
        <fullName evidence="2">Uncharacterized protein</fullName>
    </submittedName>
</protein>
<dbReference type="EMBL" id="KE148150">
    <property type="protein sequence ID" value="EPE07752.1"/>
    <property type="molecule type" value="Genomic_DNA"/>
</dbReference>
<dbReference type="VEuPathDB" id="FungiDB:F503_00474"/>
<dbReference type="OrthoDB" id="5596743at2759"/>
<keyword evidence="1" id="KW-0732">Signal</keyword>
<dbReference type="Proteomes" id="UP000016923">
    <property type="component" value="Unassembled WGS sequence"/>
</dbReference>
<name>S3C4N7_OPHP1</name>
<feature type="chain" id="PRO_5012519927" evidence="1">
    <location>
        <begin position="16"/>
        <end position="142"/>
    </location>
</feature>
<dbReference type="STRING" id="1262450.S3C4N7"/>
<dbReference type="eggNOG" id="ENOG502T0FS">
    <property type="taxonomic scope" value="Eukaryota"/>
</dbReference>
<keyword evidence="3" id="KW-1185">Reference proteome</keyword>
<evidence type="ECO:0000256" key="1">
    <source>
        <dbReference type="SAM" id="SignalP"/>
    </source>
</evidence>
<dbReference type="OMA" id="TSDYCED"/>
<gene>
    <name evidence="2" type="ORF">F503_00474</name>
</gene>
<evidence type="ECO:0000313" key="3">
    <source>
        <dbReference type="Proteomes" id="UP000016923"/>
    </source>
</evidence>
<organism evidence="2 3">
    <name type="scientific">Ophiostoma piceae (strain UAMH 11346)</name>
    <name type="common">Sap stain fungus</name>
    <dbReference type="NCBI Taxonomy" id="1262450"/>
    <lineage>
        <taxon>Eukaryota</taxon>
        <taxon>Fungi</taxon>
        <taxon>Dikarya</taxon>
        <taxon>Ascomycota</taxon>
        <taxon>Pezizomycotina</taxon>
        <taxon>Sordariomycetes</taxon>
        <taxon>Sordariomycetidae</taxon>
        <taxon>Ophiostomatales</taxon>
        <taxon>Ophiostomataceae</taxon>
        <taxon>Ophiostoma</taxon>
    </lineage>
</organism>
<sequence>MKFFALLAMASVAFAGVTNNNELPRNIFDKRSCSGNNCNRAITGTAKSLPSSTLRKSDCSSFLLTTVTPSPVVKTKWIGDNSFYYETAITTAVTVIPTSKPSYASACSSSGAYASACKCYGITGKTTTAPRPTVTVTKVQGC</sequence>
<dbReference type="HOGENOM" id="CLU_122522_0_0_1"/>